<accession>A0A5M9X0G8</accession>
<dbReference type="Gene3D" id="3.30.360.10">
    <property type="entry name" value="Dihydrodipicolinate Reductase, domain 2"/>
    <property type="match status" value="1"/>
</dbReference>
<dbReference type="Pfam" id="PF22725">
    <property type="entry name" value="GFO_IDH_MocA_C3"/>
    <property type="match status" value="1"/>
</dbReference>
<evidence type="ECO:0000256" key="2">
    <source>
        <dbReference type="ARBA" id="ARBA00023002"/>
    </source>
</evidence>
<dbReference type="Gene3D" id="3.40.50.720">
    <property type="entry name" value="NAD(P)-binding Rossmann-like Domain"/>
    <property type="match status" value="1"/>
</dbReference>
<dbReference type="SUPFAM" id="SSF51735">
    <property type="entry name" value="NAD(P)-binding Rossmann-fold domains"/>
    <property type="match status" value="1"/>
</dbReference>
<dbReference type="EMBL" id="RIAS01000020">
    <property type="protein sequence ID" value="KAA8787279.1"/>
    <property type="molecule type" value="Genomic_DNA"/>
</dbReference>
<dbReference type="GO" id="GO:0000166">
    <property type="term" value="F:nucleotide binding"/>
    <property type="evidence" value="ECO:0007669"/>
    <property type="project" value="InterPro"/>
</dbReference>
<gene>
    <name evidence="5" type="ORF">EC604_25950</name>
</gene>
<name>A0A5M9X0G8_PAEAM</name>
<evidence type="ECO:0000313" key="5">
    <source>
        <dbReference type="EMBL" id="KAA8787279.1"/>
    </source>
</evidence>
<evidence type="ECO:0000259" key="4">
    <source>
        <dbReference type="Pfam" id="PF22725"/>
    </source>
</evidence>
<dbReference type="InterPro" id="IPR055170">
    <property type="entry name" value="GFO_IDH_MocA-like_dom"/>
</dbReference>
<dbReference type="InterPro" id="IPR036291">
    <property type="entry name" value="NAD(P)-bd_dom_sf"/>
</dbReference>
<proteinExistence type="inferred from homology"/>
<comment type="caution">
    <text evidence="5">The sequence shown here is derived from an EMBL/GenBank/DDBJ whole genome shotgun (WGS) entry which is preliminary data.</text>
</comment>
<dbReference type="GO" id="GO:0016491">
    <property type="term" value="F:oxidoreductase activity"/>
    <property type="evidence" value="ECO:0007669"/>
    <property type="project" value="UniProtKB-KW"/>
</dbReference>
<sequence>MQCIIPAWLIVADSYMNELNKNTCRLGILGSAAIVSRAVLDVISHIPQVEVVAIANRTRSKALHLAQRYSIPHVLHSLEEVLEHPHVDAVYIALSNDLHMEWVLRALEAGKHVLVEKPAGLGKEDAQQLASALKQSPSLIFMEGIITAHHPWQAALKAIVNSGQYGLLNRTETRISIPAPKSHRDNYRSVKLKGGGCFNDLGCYWLQWIQHLVGLEGSRVSAFSNFDGPDGCDWTFNAKLRYGNGFEANVLTSFELPYKAMHTLYFERATVVVPNFFRPLTGFYSLKIRLNDSNPQTYLKQFEPMNYYVNQLQAFANRCLHPDDRQAEGHLSVERMICHQTIMEYAQQHATMNRETGNEGSHF</sequence>
<dbReference type="AlphaFoldDB" id="A0A5M9X0G8"/>
<dbReference type="Proteomes" id="UP000323664">
    <property type="component" value="Unassembled WGS sequence"/>
</dbReference>
<reference evidence="5 6" key="1">
    <citation type="journal article" date="2019" name="J. Ind. Microbiol. Biotechnol.">
        <title>Paenibacillus amylolyticus 27C64 has a diverse set of carbohydrate-active enzymes and complete pectin deconstruction system.</title>
        <authorList>
            <person name="Keggi C."/>
            <person name="Doran-Peterson J."/>
        </authorList>
    </citation>
    <scope>NUCLEOTIDE SEQUENCE [LARGE SCALE GENOMIC DNA]</scope>
    <source>
        <strain evidence="5 6">27C64</strain>
    </source>
</reference>
<dbReference type="InterPro" id="IPR000683">
    <property type="entry name" value="Gfo/Idh/MocA-like_OxRdtase_N"/>
</dbReference>
<evidence type="ECO:0000256" key="1">
    <source>
        <dbReference type="ARBA" id="ARBA00010928"/>
    </source>
</evidence>
<organism evidence="5 6">
    <name type="scientific">Paenibacillus amylolyticus</name>
    <dbReference type="NCBI Taxonomy" id="1451"/>
    <lineage>
        <taxon>Bacteria</taxon>
        <taxon>Bacillati</taxon>
        <taxon>Bacillota</taxon>
        <taxon>Bacilli</taxon>
        <taxon>Bacillales</taxon>
        <taxon>Paenibacillaceae</taxon>
        <taxon>Paenibacillus</taxon>
    </lineage>
</organism>
<dbReference type="PANTHER" id="PTHR22604">
    <property type="entry name" value="OXIDOREDUCTASES"/>
    <property type="match status" value="1"/>
</dbReference>
<feature type="domain" description="Gfo/Idh/MocA-like oxidoreductase N-terminal" evidence="3">
    <location>
        <begin position="25"/>
        <end position="139"/>
    </location>
</feature>
<protein>
    <submittedName>
        <fullName evidence="5">Gfo/Idh/MocA family oxidoreductase</fullName>
    </submittedName>
</protein>
<comment type="similarity">
    <text evidence="1">Belongs to the Gfo/Idh/MocA family.</text>
</comment>
<dbReference type="InterPro" id="IPR050984">
    <property type="entry name" value="Gfo/Idh/MocA_domain"/>
</dbReference>
<keyword evidence="2" id="KW-0560">Oxidoreductase</keyword>
<dbReference type="Pfam" id="PF01408">
    <property type="entry name" value="GFO_IDH_MocA"/>
    <property type="match status" value="1"/>
</dbReference>
<feature type="domain" description="GFO/IDH/MocA-like oxidoreductase" evidence="4">
    <location>
        <begin position="155"/>
        <end position="262"/>
    </location>
</feature>
<evidence type="ECO:0000313" key="6">
    <source>
        <dbReference type="Proteomes" id="UP000323664"/>
    </source>
</evidence>
<dbReference type="PANTHER" id="PTHR22604:SF105">
    <property type="entry name" value="TRANS-1,2-DIHYDROBENZENE-1,2-DIOL DEHYDROGENASE"/>
    <property type="match status" value="1"/>
</dbReference>
<dbReference type="SUPFAM" id="SSF55347">
    <property type="entry name" value="Glyceraldehyde-3-phosphate dehydrogenase-like, C-terminal domain"/>
    <property type="match status" value="1"/>
</dbReference>
<evidence type="ECO:0000259" key="3">
    <source>
        <dbReference type="Pfam" id="PF01408"/>
    </source>
</evidence>